<feature type="domain" description="Alkaline phosphatase-like protein PglZ second" evidence="2">
    <location>
        <begin position="180"/>
        <end position="331"/>
    </location>
</feature>
<dbReference type="Pfam" id="PF25862">
    <property type="entry name" value="PglZ_1st"/>
    <property type="match status" value="1"/>
</dbReference>
<dbReference type="Pfam" id="PF25861">
    <property type="entry name" value="PglZ_2nd"/>
    <property type="match status" value="1"/>
</dbReference>
<dbReference type="InterPro" id="IPR017850">
    <property type="entry name" value="Alkaline_phosphatase_core_sf"/>
</dbReference>
<feature type="region of interest" description="Disordered" evidence="1">
    <location>
        <begin position="775"/>
        <end position="803"/>
    </location>
</feature>
<dbReference type="AlphaFoldDB" id="F5XJH4"/>
<evidence type="ECO:0000259" key="2">
    <source>
        <dbReference type="Pfam" id="PF25861"/>
    </source>
</evidence>
<dbReference type="Proteomes" id="UP000007947">
    <property type="component" value="Chromosome"/>
</dbReference>
<dbReference type="SUPFAM" id="SSF53649">
    <property type="entry name" value="Alkaline phosphatase-like"/>
    <property type="match status" value="1"/>
</dbReference>
<dbReference type="eggNOG" id="COG1524">
    <property type="taxonomic scope" value="Bacteria"/>
</dbReference>
<evidence type="ECO:0000259" key="3">
    <source>
        <dbReference type="Pfam" id="PF25862"/>
    </source>
</evidence>
<dbReference type="HOGENOM" id="CLU_330036_0_0_11"/>
<sequence>MTTVARSSHATVVSPAMVHAMIDYVLGQRYGSRDGVLGIRGRLAGEDRLITEHRGRPVEVSYAESALAAREVLLGWRPDRWSVLVTDRGEDDLGAGVLAHLIGQRLRSPDPWQAVRQRFGAVAVDVRLTSIPAQQGIAQGLLELMPAQGWPAAPAGMLTRDHAFGSVARTVLGLDASALDLVSVLGWTTRADATRGLGELREAGGDALADAIVDWIADAAGEAAPAVRRLFRDGRPGDLVPLGLVVGFLHAETRHRHEAEVAVARLSGHLGGIGDGAVEQAMRLIGPQAETVTATLLTDDRTRPDADRTIAAADGLIRVAGAEGLAERSDLLRTGLQRRLHRLADGLRAPVAAAEEIEHAWQAVLGHVLARVDPRLPVFQASVRLARWLQVVESSDTSVNDTLAALSRRQADTDGWVDAAVNDAAGGVDDPALGTVLEGLLGLVRAVRDRHDLEFAQSLANGVRDEEGAEDGYLEHDGSRVYLLEHVLPEVVFPLARTELVLLLVLDGLSTGVATEVFTDLLDNPTAVWAERLDDGSPRRAAALAVLPSVTEVSRTSLLSGELVAGPQDRETRGYEELTRAHGLTGSPLFHKRDLEVARLGHSLADRVRHAIDDPGTRLVSAVLNTIDDALDRSDPAGTHWSVDAVKHLRPLLDRAREAGRTVVIASDHGHVVERRLGQQRAHPGSSTTRYRNAEEPVHADEVMIEGSRVLSADHRAVLAVSERLRYGPMKAGYHGGAAPAEVVIPVLIMVPIERAQDPGVRLAPSQQPAWWSEPVGAAHAPQSTGSPNVDPPTLFDDELADSSPLPRPDWVTRLLHSSAYRAQKQVVGRLAITDEQVSRVLTRLLTAPQHRLASQQCALVLEVAPARLPGALEQIRKLLNIEGYAVIAREPATGAVILDLELAVEQFGVTL</sequence>
<accession>F5XJH4</accession>
<dbReference type="Pfam" id="PF08665">
    <property type="entry name" value="PglZ"/>
    <property type="match status" value="1"/>
</dbReference>
<evidence type="ECO:0000313" key="6">
    <source>
        <dbReference type="Proteomes" id="UP000007947"/>
    </source>
</evidence>
<reference evidence="5 6" key="1">
    <citation type="submission" date="2011-05" db="EMBL/GenBank/DDBJ databases">
        <title>Whole genome sequence of Microlunatus phosphovorus NM-1.</title>
        <authorList>
            <person name="Hosoyama A."/>
            <person name="Sasaki K."/>
            <person name="Harada T."/>
            <person name="Igarashi R."/>
            <person name="Kawakoshi A."/>
            <person name="Sasagawa M."/>
            <person name="Fukada J."/>
            <person name="Nakamura S."/>
            <person name="Katano Y."/>
            <person name="Hanada S."/>
            <person name="Kamagata Y."/>
            <person name="Nakamura N."/>
            <person name="Yamazaki S."/>
            <person name="Fujita N."/>
        </authorList>
    </citation>
    <scope>NUCLEOTIDE SEQUENCE [LARGE SCALE GENOMIC DNA]</scope>
    <source>
        <strain evidence="6">ATCC 700054 / DSM 10555 / JCM 9379 / NBRC 101784 / NCIMB 13414 / VKM Ac-1990 / NM-1</strain>
    </source>
</reference>
<keyword evidence="6" id="KW-1185">Reference proteome</keyword>
<dbReference type="STRING" id="1032480.MLP_28600"/>
<dbReference type="InterPro" id="IPR058881">
    <property type="entry name" value="PglZ_2nd"/>
</dbReference>
<evidence type="ECO:0000256" key="1">
    <source>
        <dbReference type="SAM" id="MobiDB-lite"/>
    </source>
</evidence>
<dbReference type="InterPro" id="IPR047992">
    <property type="entry name" value="BREX_PglZ"/>
</dbReference>
<dbReference type="KEGG" id="mph:MLP_28600"/>
<proteinExistence type="predicted"/>
<protein>
    <submittedName>
        <fullName evidence="5">Putative phage resistance protein PglZ</fullName>
    </submittedName>
</protein>
<feature type="domain" description="Alkaline phosphatase-like protein PglZ C-terminal" evidence="4">
    <location>
        <begin position="808"/>
        <end position="909"/>
    </location>
</feature>
<dbReference type="Pfam" id="PF25863">
    <property type="entry name" value="PglZ_C"/>
    <property type="match status" value="1"/>
</dbReference>
<feature type="domain" description="Alkaline phosphatase-like protein PglZ N-terminal" evidence="3">
    <location>
        <begin position="16"/>
        <end position="110"/>
    </location>
</feature>
<dbReference type="InterPro" id="IPR058882">
    <property type="entry name" value="PglZ_C"/>
</dbReference>
<evidence type="ECO:0000313" key="5">
    <source>
        <dbReference type="EMBL" id="BAK35874.1"/>
    </source>
</evidence>
<name>F5XJH4_MICPN</name>
<gene>
    <name evidence="5" type="primary">pglZ</name>
    <name evidence="5" type="ordered locus">MLP_28600</name>
</gene>
<organism evidence="5 6">
    <name type="scientific">Microlunatus phosphovorus (strain ATCC 700054 / DSM 10555 / JCM 9379 / NBRC 101784 / NCIMB 13414 / VKM Ac-1990 / NM-1)</name>
    <dbReference type="NCBI Taxonomy" id="1032480"/>
    <lineage>
        <taxon>Bacteria</taxon>
        <taxon>Bacillati</taxon>
        <taxon>Actinomycetota</taxon>
        <taxon>Actinomycetes</taxon>
        <taxon>Propionibacteriales</taxon>
        <taxon>Propionibacteriaceae</taxon>
        <taxon>Microlunatus</taxon>
    </lineage>
</organism>
<dbReference type="InterPro" id="IPR058880">
    <property type="entry name" value="PglZ_N"/>
</dbReference>
<dbReference type="NCBIfam" id="NF033446">
    <property type="entry name" value="BREX_PglZ_2"/>
    <property type="match status" value="1"/>
</dbReference>
<dbReference type="EMBL" id="AP012204">
    <property type="protein sequence ID" value="BAK35874.1"/>
    <property type="molecule type" value="Genomic_DNA"/>
</dbReference>
<evidence type="ECO:0000259" key="4">
    <source>
        <dbReference type="Pfam" id="PF25863"/>
    </source>
</evidence>